<evidence type="ECO:0008006" key="4">
    <source>
        <dbReference type="Google" id="ProtNLM"/>
    </source>
</evidence>
<name>D2R3P1_PIRSD</name>
<evidence type="ECO:0000313" key="3">
    <source>
        <dbReference type="Proteomes" id="UP000001887"/>
    </source>
</evidence>
<accession>D2R3P1</accession>
<dbReference type="Proteomes" id="UP000001887">
    <property type="component" value="Chromosome"/>
</dbReference>
<evidence type="ECO:0000256" key="1">
    <source>
        <dbReference type="SAM" id="SignalP"/>
    </source>
</evidence>
<reference evidence="2 3" key="1">
    <citation type="journal article" date="2009" name="Stand. Genomic Sci.">
        <title>Complete genome sequence of Pirellula staleyi type strain (ATCC 27377).</title>
        <authorList>
            <person name="Clum A."/>
            <person name="Tindall B.J."/>
            <person name="Sikorski J."/>
            <person name="Ivanova N."/>
            <person name="Mavrommatis K."/>
            <person name="Lucas S."/>
            <person name="Glavina del Rio T."/>
            <person name="Nolan M."/>
            <person name="Chen F."/>
            <person name="Tice H."/>
            <person name="Pitluck S."/>
            <person name="Cheng J.F."/>
            <person name="Chertkov O."/>
            <person name="Brettin T."/>
            <person name="Han C."/>
            <person name="Detter J.C."/>
            <person name="Kuske C."/>
            <person name="Bruce D."/>
            <person name="Goodwin L."/>
            <person name="Ovchinikova G."/>
            <person name="Pati A."/>
            <person name="Mikhailova N."/>
            <person name="Chen A."/>
            <person name="Palaniappan K."/>
            <person name="Land M."/>
            <person name="Hauser L."/>
            <person name="Chang Y.J."/>
            <person name="Jeffries C.D."/>
            <person name="Chain P."/>
            <person name="Rohde M."/>
            <person name="Goker M."/>
            <person name="Bristow J."/>
            <person name="Eisen J.A."/>
            <person name="Markowitz V."/>
            <person name="Hugenholtz P."/>
            <person name="Kyrpides N.C."/>
            <person name="Klenk H.P."/>
            <person name="Lapidus A."/>
        </authorList>
    </citation>
    <scope>NUCLEOTIDE SEQUENCE [LARGE SCALE GENOMIC DNA]</scope>
    <source>
        <strain evidence="3">ATCC 27377 / DSM 6068 / ICPB 4128</strain>
    </source>
</reference>
<organism evidence="2 3">
    <name type="scientific">Pirellula staleyi (strain ATCC 27377 / DSM 6068 / ICPB 4128)</name>
    <name type="common">Pirella staleyi</name>
    <dbReference type="NCBI Taxonomy" id="530564"/>
    <lineage>
        <taxon>Bacteria</taxon>
        <taxon>Pseudomonadati</taxon>
        <taxon>Planctomycetota</taxon>
        <taxon>Planctomycetia</taxon>
        <taxon>Pirellulales</taxon>
        <taxon>Pirellulaceae</taxon>
        <taxon>Pirellula</taxon>
    </lineage>
</organism>
<dbReference type="eggNOG" id="COG1657">
    <property type="taxonomic scope" value="Bacteria"/>
</dbReference>
<dbReference type="KEGG" id="psl:Psta_2325"/>
<dbReference type="OrthoDB" id="265313at2"/>
<dbReference type="SUPFAM" id="SSF48239">
    <property type="entry name" value="Terpenoid cyclases/Protein prenyltransferases"/>
    <property type="match status" value="1"/>
</dbReference>
<dbReference type="InterPro" id="IPR008930">
    <property type="entry name" value="Terpenoid_cyclase/PrenylTrfase"/>
</dbReference>
<dbReference type="Gene3D" id="1.50.10.20">
    <property type="match status" value="1"/>
</dbReference>
<dbReference type="STRING" id="530564.Psta_2325"/>
<keyword evidence="3" id="KW-1185">Reference proteome</keyword>
<evidence type="ECO:0000313" key="2">
    <source>
        <dbReference type="EMBL" id="ADB16995.1"/>
    </source>
</evidence>
<proteinExistence type="predicted"/>
<dbReference type="AlphaFoldDB" id="D2R3P1"/>
<protein>
    <recommendedName>
        <fullName evidence="4">Squalene--hopene cyclase</fullName>
    </recommendedName>
</protein>
<feature type="signal peptide" evidence="1">
    <location>
        <begin position="1"/>
        <end position="24"/>
    </location>
</feature>
<dbReference type="HOGENOM" id="CLU_758325_0_0_0"/>
<sequence precursor="true">MPSVFRYSILAALLPMLVVGPLAAQEGSKTPAAATRAVAGPLLTPDNELTPASELALDRGLDWLARNQGPEGNWGSKDLGLVSMGALAFMSAGHAPGRGKYGRELDRAIEYVTNNAKPSGLLNISDQQRDMYNHGLATFVLGQAHGMTTTKDRRLNRVLDNALKLIASTQCEDGGWDYQAKRQQFGHDLSLAVMQAKALRSAVDSGLEVPPEVINLAITSVREHYSPSGDRRATEAEQQKMPGQFTYGRGGGGPSIAMAACGVVCLQEFGQYDDWRIPKNMEVIQAAIRELPKSKNRDGNMPFDAYTLYYVGQALYQVNGEYWQTNYPLLRDYLVESQINKVGEPNIHGCWRDNGARGGGRVGGKEGELYGTSVACFILAIPNRYLPILQEGKIESFRQKYSEN</sequence>
<keyword evidence="1" id="KW-0732">Signal</keyword>
<feature type="chain" id="PRO_5003034571" description="Squalene--hopene cyclase" evidence="1">
    <location>
        <begin position="25"/>
        <end position="404"/>
    </location>
</feature>
<gene>
    <name evidence="2" type="ordered locus">Psta_2325</name>
</gene>
<dbReference type="EMBL" id="CP001848">
    <property type="protein sequence ID" value="ADB16995.1"/>
    <property type="molecule type" value="Genomic_DNA"/>
</dbReference>